<proteinExistence type="predicted"/>
<organism evidence="1 2">
    <name type="scientific">Bacillus oleivorans</name>
    <dbReference type="NCBI Taxonomy" id="1448271"/>
    <lineage>
        <taxon>Bacteria</taxon>
        <taxon>Bacillati</taxon>
        <taxon>Bacillota</taxon>
        <taxon>Bacilli</taxon>
        <taxon>Bacillales</taxon>
        <taxon>Bacillaceae</taxon>
        <taxon>Bacillus</taxon>
    </lineage>
</organism>
<reference evidence="1 2" key="1">
    <citation type="submission" date="2017-08" db="EMBL/GenBank/DDBJ databases">
        <authorList>
            <person name="de Groot N.N."/>
        </authorList>
    </citation>
    <scope>NUCLEOTIDE SEQUENCE [LARGE SCALE GENOMIC DNA]</scope>
    <source>
        <strain evidence="1 2">JC228</strain>
    </source>
</reference>
<dbReference type="AlphaFoldDB" id="A0A285CIC0"/>
<evidence type="ECO:0000313" key="1">
    <source>
        <dbReference type="EMBL" id="SNX67095.1"/>
    </source>
</evidence>
<name>A0A285CIC0_9BACI</name>
<dbReference type="RefSeq" id="WP_097156921.1">
    <property type="nucleotide sequence ID" value="NZ_JBEPMQ010000003.1"/>
</dbReference>
<dbReference type="EMBL" id="OAOP01000001">
    <property type="protein sequence ID" value="SNX67095.1"/>
    <property type="molecule type" value="Genomic_DNA"/>
</dbReference>
<evidence type="ECO:0000313" key="2">
    <source>
        <dbReference type="Proteomes" id="UP000219546"/>
    </source>
</evidence>
<accession>A0A285CIC0</accession>
<keyword evidence="2" id="KW-1185">Reference proteome</keyword>
<protein>
    <submittedName>
        <fullName evidence="1">Uncharacterized protein</fullName>
    </submittedName>
</protein>
<gene>
    <name evidence="1" type="ORF">SAMN05877753_101410</name>
</gene>
<sequence>MIDTSMILKLYELNIRINEGKKNISRKEIKIVVDSLIEQIYQYYFESKPNGILNIRQKINNELDSLQNEEDKILLRSLGSILREYNSAFSKDYIDHSSSFNTFLNNELKNLSLALVKHSYFSNDEHAKSLKGLLE</sequence>
<dbReference type="OrthoDB" id="9910329at2"/>
<dbReference type="Proteomes" id="UP000219546">
    <property type="component" value="Unassembled WGS sequence"/>
</dbReference>